<gene>
    <name evidence="2" type="ORF">KJ970_17790</name>
</gene>
<dbReference type="InterPro" id="IPR036388">
    <property type="entry name" value="WH-like_DNA-bd_sf"/>
</dbReference>
<evidence type="ECO:0000313" key="3">
    <source>
        <dbReference type="Proteomes" id="UP000777784"/>
    </source>
</evidence>
<name>A0A948RZZ2_UNCEI</name>
<dbReference type="Gene3D" id="1.10.10.10">
    <property type="entry name" value="Winged helix-like DNA-binding domain superfamily/Winged helix DNA-binding domain"/>
    <property type="match status" value="1"/>
</dbReference>
<protein>
    <submittedName>
        <fullName evidence="2">Sigma-70 family RNA polymerase sigma factor</fullName>
    </submittedName>
</protein>
<accession>A0A948RZZ2</accession>
<dbReference type="SUPFAM" id="SSF88659">
    <property type="entry name" value="Sigma3 and sigma4 domains of RNA polymerase sigma factors"/>
    <property type="match status" value="1"/>
</dbReference>
<sequence length="191" mass="21768">MFAHGVSNELLKSLFDLRDPVVHFLEGKGVVRDDAEDIFQDTLLAFQEGLGRFDPHFGASMGHSVSRHRGLVKAGSPWIRKECVVESVSPDLVKRARRWFWGILRNKVRAHYRHCSRWIREVPEQTADPPDYLVIRLPELLSRLTDQEAEVLTLRFMEGADLARVAEHCGVSVPTAHRRVRQALVAARAQI</sequence>
<dbReference type="InterPro" id="IPR013249">
    <property type="entry name" value="RNA_pol_sigma70_r4_t2"/>
</dbReference>
<organism evidence="2 3">
    <name type="scientific">Eiseniibacteriota bacterium</name>
    <dbReference type="NCBI Taxonomy" id="2212470"/>
    <lineage>
        <taxon>Bacteria</taxon>
        <taxon>Candidatus Eiseniibacteriota</taxon>
    </lineage>
</organism>
<dbReference type="InterPro" id="IPR013324">
    <property type="entry name" value="RNA_pol_sigma_r3/r4-like"/>
</dbReference>
<feature type="domain" description="RNA polymerase sigma factor 70 region 4 type 2" evidence="1">
    <location>
        <begin position="137"/>
        <end position="184"/>
    </location>
</feature>
<dbReference type="AlphaFoldDB" id="A0A948RZZ2"/>
<dbReference type="GO" id="GO:0006352">
    <property type="term" value="P:DNA-templated transcription initiation"/>
    <property type="evidence" value="ECO:0007669"/>
    <property type="project" value="InterPro"/>
</dbReference>
<dbReference type="EMBL" id="JAHJDP010000099">
    <property type="protein sequence ID" value="MBU2692773.1"/>
    <property type="molecule type" value="Genomic_DNA"/>
</dbReference>
<evidence type="ECO:0000259" key="1">
    <source>
        <dbReference type="Pfam" id="PF08281"/>
    </source>
</evidence>
<proteinExistence type="predicted"/>
<dbReference type="Pfam" id="PF08281">
    <property type="entry name" value="Sigma70_r4_2"/>
    <property type="match status" value="1"/>
</dbReference>
<dbReference type="GO" id="GO:0003677">
    <property type="term" value="F:DNA binding"/>
    <property type="evidence" value="ECO:0007669"/>
    <property type="project" value="InterPro"/>
</dbReference>
<dbReference type="GO" id="GO:0016987">
    <property type="term" value="F:sigma factor activity"/>
    <property type="evidence" value="ECO:0007669"/>
    <property type="project" value="InterPro"/>
</dbReference>
<dbReference type="Gene3D" id="1.10.1740.10">
    <property type="match status" value="1"/>
</dbReference>
<comment type="caution">
    <text evidence="2">The sequence shown here is derived from an EMBL/GenBank/DDBJ whole genome shotgun (WGS) entry which is preliminary data.</text>
</comment>
<dbReference type="Proteomes" id="UP000777784">
    <property type="component" value="Unassembled WGS sequence"/>
</dbReference>
<evidence type="ECO:0000313" key="2">
    <source>
        <dbReference type="EMBL" id="MBU2692773.1"/>
    </source>
</evidence>
<reference evidence="2" key="1">
    <citation type="submission" date="2021-05" db="EMBL/GenBank/DDBJ databases">
        <title>Energy efficiency and biological interactions define the core microbiome of deep oligotrophic groundwater.</title>
        <authorList>
            <person name="Mehrshad M."/>
            <person name="Lopez-Fernandez M."/>
            <person name="Bell E."/>
            <person name="Bernier-Latmani R."/>
            <person name="Bertilsson S."/>
            <person name="Dopson M."/>
        </authorList>
    </citation>
    <scope>NUCLEOTIDE SEQUENCE</scope>
    <source>
        <strain evidence="2">Modern_marine.mb.64</strain>
    </source>
</reference>